<dbReference type="InterPro" id="IPR036397">
    <property type="entry name" value="RNaseH_sf"/>
</dbReference>
<dbReference type="Gene3D" id="3.30.420.10">
    <property type="entry name" value="Ribonuclease H-like superfamily/Ribonuclease H"/>
    <property type="match status" value="1"/>
</dbReference>
<dbReference type="Proteomes" id="UP000044602">
    <property type="component" value="Unassembled WGS sequence"/>
</dbReference>
<evidence type="ECO:0000256" key="1">
    <source>
        <dbReference type="SAM" id="MobiDB-lite"/>
    </source>
</evidence>
<sequence>MPRHTHIPNNYGPGGTHAHPYHHPPPAFQYHPPQHYYVPPEDPAQKKRRKCIYMFYGLRQAALIVPLVLILLNVNIYVSRRGRYLNGSTSPADPVYYSMWLTAPLSGVIFLWAIMALIQMCGSRSPDRPSVPYSVQFGVELLFALGALVCFILTVVNMADKQNSGTYGYPYLRYEIPLAGLLGFLMPAPADRRVAYCAMPPMDQPRCEEVVDYDADGKLVCYHHKERVCSTCCLNYEFDHGFDFGDNVFDRFAVPVCLPHRRRICHECCCAFSCDTAMGIKTPNSYSVDAYGKLVCAWHSRRVCHVCDIALIYGAPETNSLGTRANGPPVRPRLLEKWMLPERAASERSYSTKASFSTRDLPATRVSDPTKGFVETREETPSTYSSPGYETPPVAKQAAVAEPVSARGVAARLTREPKLVQVNKREPPPESVQTMDANEEHLFSNSSRPRVSIPAMTPISTKNHTLVGESESHMHSHHAKKPERLPGSFINAQPRDLEPSLIESRTLKAATLPSTLLNAPSRESTPECKEIPPWRDLLNKIGSIPEFQPGSKNHTVLPVSDGPGYDSWDADQSSGQASTPPLKWPSSNYCEQCEVSWLCVREDYVTEHPLHNSCKPIGSKSDFAMKARTLIVNFSGLMPQGEKHKLGGAGVFFGPSSVYNRSEILSDWYTSPQSAMIEAARMAVQDVRECILPRRDELIENRCQGEVVCQLRDAKPFRLILVSDTRTIVDMMTTDIKKWRYDREEQVYINRKGGTIRNSLGIFQLAREMELLTETGVEIQWHYTKQEFNHEAVQLAQDAVDRARLFDEADGTSPDGQNKPASWQVVTWAD</sequence>
<keyword evidence="2" id="KW-0812">Transmembrane</keyword>
<keyword evidence="2" id="KW-0472">Membrane</keyword>
<feature type="region of interest" description="Disordered" evidence="1">
    <location>
        <begin position="349"/>
        <end position="400"/>
    </location>
</feature>
<evidence type="ECO:0008006" key="5">
    <source>
        <dbReference type="Google" id="ProtNLM"/>
    </source>
</evidence>
<dbReference type="EMBL" id="CVQH01009335">
    <property type="protein sequence ID" value="CRK18197.1"/>
    <property type="molecule type" value="Genomic_DNA"/>
</dbReference>
<gene>
    <name evidence="3" type="ORF">BN1708_012281</name>
</gene>
<evidence type="ECO:0000256" key="2">
    <source>
        <dbReference type="SAM" id="Phobius"/>
    </source>
</evidence>
<keyword evidence="2" id="KW-1133">Transmembrane helix</keyword>
<feature type="compositionally biased region" description="Polar residues" evidence="1">
    <location>
        <begin position="349"/>
        <end position="358"/>
    </location>
</feature>
<reference evidence="3 4" key="1">
    <citation type="submission" date="2015-05" db="EMBL/GenBank/DDBJ databases">
        <authorList>
            <person name="Wang D.B."/>
            <person name="Wang M."/>
        </authorList>
    </citation>
    <scope>NUCLEOTIDE SEQUENCE [LARGE SCALE GENOMIC DNA]</scope>
    <source>
        <strain evidence="3">VL1</strain>
    </source>
</reference>
<keyword evidence="4" id="KW-1185">Reference proteome</keyword>
<evidence type="ECO:0000313" key="4">
    <source>
        <dbReference type="Proteomes" id="UP000044602"/>
    </source>
</evidence>
<feature type="transmembrane region" description="Helical" evidence="2">
    <location>
        <begin position="139"/>
        <end position="159"/>
    </location>
</feature>
<feature type="compositionally biased region" description="Polar residues" evidence="1">
    <location>
        <begin position="570"/>
        <end position="581"/>
    </location>
</feature>
<protein>
    <recommendedName>
        <fullName evidence="5">RNase H type-1 domain-containing protein</fullName>
    </recommendedName>
</protein>
<feature type="region of interest" description="Disordered" evidence="1">
    <location>
        <begin position="549"/>
        <end position="581"/>
    </location>
</feature>
<feature type="transmembrane region" description="Helical" evidence="2">
    <location>
        <begin position="56"/>
        <end position="77"/>
    </location>
</feature>
<dbReference type="GO" id="GO:0003676">
    <property type="term" value="F:nucleic acid binding"/>
    <property type="evidence" value="ECO:0007669"/>
    <property type="project" value="InterPro"/>
</dbReference>
<name>A0A0G4L841_VERLO</name>
<feature type="transmembrane region" description="Helical" evidence="2">
    <location>
        <begin position="97"/>
        <end position="118"/>
    </location>
</feature>
<feature type="region of interest" description="Disordered" evidence="1">
    <location>
        <begin position="468"/>
        <end position="488"/>
    </location>
</feature>
<proteinExistence type="predicted"/>
<evidence type="ECO:0000313" key="3">
    <source>
        <dbReference type="EMBL" id="CRK18197.1"/>
    </source>
</evidence>
<dbReference type="AlphaFoldDB" id="A0A0G4L841"/>
<organism evidence="3 4">
    <name type="scientific">Verticillium longisporum</name>
    <name type="common">Verticillium dahliae var. longisporum</name>
    <dbReference type="NCBI Taxonomy" id="100787"/>
    <lineage>
        <taxon>Eukaryota</taxon>
        <taxon>Fungi</taxon>
        <taxon>Dikarya</taxon>
        <taxon>Ascomycota</taxon>
        <taxon>Pezizomycotina</taxon>
        <taxon>Sordariomycetes</taxon>
        <taxon>Hypocreomycetidae</taxon>
        <taxon>Glomerellales</taxon>
        <taxon>Plectosphaerellaceae</taxon>
        <taxon>Verticillium</taxon>
    </lineage>
</organism>
<accession>A0A0G4L841</accession>
<dbReference type="STRING" id="100787.A0A0G4L841"/>